<dbReference type="Proteomes" id="UP000597762">
    <property type="component" value="Unassembled WGS sequence"/>
</dbReference>
<organism evidence="1 2">
    <name type="scientific">Acanthosepion pharaonis</name>
    <name type="common">Pharaoh cuttlefish</name>
    <name type="synonym">Sepia pharaonis</name>
    <dbReference type="NCBI Taxonomy" id="158019"/>
    <lineage>
        <taxon>Eukaryota</taxon>
        <taxon>Metazoa</taxon>
        <taxon>Spiralia</taxon>
        <taxon>Lophotrochozoa</taxon>
        <taxon>Mollusca</taxon>
        <taxon>Cephalopoda</taxon>
        <taxon>Coleoidea</taxon>
        <taxon>Decapodiformes</taxon>
        <taxon>Sepiida</taxon>
        <taxon>Sepiina</taxon>
        <taxon>Sepiidae</taxon>
        <taxon>Acanthosepion</taxon>
    </lineage>
</organism>
<keyword evidence="2" id="KW-1185">Reference proteome</keyword>
<proteinExistence type="predicted"/>
<dbReference type="Gene3D" id="3.40.50.300">
    <property type="entry name" value="P-loop containing nucleotide triphosphate hydrolases"/>
    <property type="match status" value="1"/>
</dbReference>
<evidence type="ECO:0000313" key="2">
    <source>
        <dbReference type="Proteomes" id="UP000597762"/>
    </source>
</evidence>
<evidence type="ECO:0000313" key="1">
    <source>
        <dbReference type="EMBL" id="CAE1310655.1"/>
    </source>
</evidence>
<protein>
    <submittedName>
        <fullName evidence="1">Uncharacterized protein</fullName>
    </submittedName>
</protein>
<dbReference type="EMBL" id="CAHIKZ030004425">
    <property type="protein sequence ID" value="CAE1310655.1"/>
    <property type="molecule type" value="Genomic_DNA"/>
</dbReference>
<dbReference type="SUPFAM" id="SSF52540">
    <property type="entry name" value="P-loop containing nucleoside triphosphate hydrolases"/>
    <property type="match status" value="1"/>
</dbReference>
<dbReference type="AlphaFoldDB" id="A0A812DWR7"/>
<dbReference type="Gene3D" id="1.25.40.10">
    <property type="entry name" value="Tetratricopeptide repeat domain"/>
    <property type="match status" value="2"/>
</dbReference>
<gene>
    <name evidence="1" type="ORF">SPHA_62215</name>
</gene>
<accession>A0A812DWR7</accession>
<dbReference type="InterPro" id="IPR011990">
    <property type="entry name" value="TPR-like_helical_dom_sf"/>
</dbReference>
<name>A0A812DWR7_ACAPH</name>
<dbReference type="OrthoDB" id="6161812at2759"/>
<reference evidence="1" key="1">
    <citation type="submission" date="2021-01" db="EMBL/GenBank/DDBJ databases">
        <authorList>
            <person name="Li R."/>
            <person name="Bekaert M."/>
        </authorList>
    </citation>
    <scope>NUCLEOTIDE SEQUENCE</scope>
    <source>
        <strain evidence="1">Farmed</strain>
    </source>
</reference>
<dbReference type="SUPFAM" id="SSF48452">
    <property type="entry name" value="TPR-like"/>
    <property type="match status" value="2"/>
</dbReference>
<comment type="caution">
    <text evidence="1">The sequence shown here is derived from an EMBL/GenBank/DDBJ whole genome shotgun (WGS) entry which is preliminary data.</text>
</comment>
<dbReference type="InterPro" id="IPR027417">
    <property type="entry name" value="P-loop_NTPase"/>
</dbReference>
<sequence>MAFKGTSHFIGRHEEREQIKELLVSGDIQVLQIYGLPSSGKTELIRQVCREINSELQVQILYRRITDGQLLNTEICQFLKDIKNSKILSIIVLYPLLGYGFLKSTDENKNQFQVPTLFQDYANQQLAHLRHEDTTKLKFSTIIGKTLTEAEHLWENGLIYEALGVMTNNWANVHKLLQQAIHTPSDGNSFQIYYKVVIDANNIISLCYPNEAKLFCKAISDSAQIFGSKDQQALSMASYGHTLVESSEKEALQLYKMAEENLAKSHHKYQYIILLYNMSKAYYRCGKLQKGIRCAEEALSIQVTDRDAAEVQHVKTYAASNLAYNLIFATEYEQAKKVLLQTLREVGESGHPSVTTLLNLLGLNEERSKGDLNKALTFYFASLSKKRILAKFQEHLLVTTLCNVAGQLSKTKRKHDFALRFLYEAEEIRKRAGWVHSYSALVVWNIGMVFMRKQMQAEALVKLKEAEKLYAAVNPSHYVNAEVKVWLAHCHLLLNNAQEAKQISLEVIRDREIYHKYRPQGEFALNSLEHLIRLSILDPKEQQIYIEEILKELPRLYQCPGTLALLAKKS</sequence>